<keyword evidence="2" id="KW-1185">Reference proteome</keyword>
<evidence type="ECO:0000313" key="2">
    <source>
        <dbReference type="Proteomes" id="UP000005697"/>
    </source>
</evidence>
<comment type="caution">
    <text evidence="1">The sequence shown here is derived from an EMBL/GenBank/DDBJ whole genome shotgun (WGS) entry which is preliminary data.</text>
</comment>
<name>F0F916_9BACT</name>
<dbReference type="Proteomes" id="UP000005697">
    <property type="component" value="Unassembled WGS sequence"/>
</dbReference>
<gene>
    <name evidence="1" type="ORF">HMPREF9141_2083</name>
</gene>
<organism evidence="1 2">
    <name type="scientific">Prevotella multiformis DSM 16608</name>
    <dbReference type="NCBI Taxonomy" id="888743"/>
    <lineage>
        <taxon>Bacteria</taxon>
        <taxon>Pseudomonadati</taxon>
        <taxon>Bacteroidota</taxon>
        <taxon>Bacteroidia</taxon>
        <taxon>Bacteroidales</taxon>
        <taxon>Prevotellaceae</taxon>
        <taxon>Prevotella</taxon>
    </lineage>
</organism>
<dbReference type="EMBL" id="AEWX01000027">
    <property type="protein sequence ID" value="EGC19543.1"/>
    <property type="molecule type" value="Genomic_DNA"/>
</dbReference>
<reference evidence="1 2" key="1">
    <citation type="submission" date="2011-01" db="EMBL/GenBank/DDBJ databases">
        <authorList>
            <person name="Muzny D."/>
            <person name="Qin X."/>
            <person name="Deng J."/>
            <person name="Jiang H."/>
            <person name="Liu Y."/>
            <person name="Qu J."/>
            <person name="Song X.-Z."/>
            <person name="Zhang L."/>
            <person name="Thornton R."/>
            <person name="Coyle M."/>
            <person name="Francisco L."/>
            <person name="Jackson L."/>
            <person name="Javaid M."/>
            <person name="Korchina V."/>
            <person name="Kovar C."/>
            <person name="Mata R."/>
            <person name="Mathew T."/>
            <person name="Ngo R."/>
            <person name="Nguyen L."/>
            <person name="Nguyen N."/>
            <person name="Okwuonu G."/>
            <person name="Ongeri F."/>
            <person name="Pham C."/>
            <person name="Simmons D."/>
            <person name="Wilczek-Boney K."/>
            <person name="Hale W."/>
            <person name="Jakkamsetti A."/>
            <person name="Pham P."/>
            <person name="Ruth R."/>
            <person name="San Lucas F."/>
            <person name="Warren J."/>
            <person name="Zhang J."/>
            <person name="Zhao Z."/>
            <person name="Zhou C."/>
            <person name="Zhu D."/>
            <person name="Lee S."/>
            <person name="Bess C."/>
            <person name="Blankenburg K."/>
            <person name="Forbes L."/>
            <person name="Fu Q."/>
            <person name="Gubbala S."/>
            <person name="Hirani K."/>
            <person name="Jayaseelan J.C."/>
            <person name="Lara F."/>
            <person name="Munidasa M."/>
            <person name="Palculict T."/>
            <person name="Patil S."/>
            <person name="Pu L.-L."/>
            <person name="Saada N."/>
            <person name="Tang L."/>
            <person name="Weissenberger G."/>
            <person name="Zhu Y."/>
            <person name="Hemphill L."/>
            <person name="Shang Y."/>
            <person name="Youmans B."/>
            <person name="Ayvaz T."/>
            <person name="Ross M."/>
            <person name="Santibanez J."/>
            <person name="Aqrawi P."/>
            <person name="Gross S."/>
            <person name="Joshi V."/>
            <person name="Fowler G."/>
            <person name="Nazareth L."/>
            <person name="Reid J."/>
            <person name="Worley K."/>
            <person name="Petrosino J."/>
            <person name="Highlander S."/>
            <person name="Gibbs R."/>
        </authorList>
    </citation>
    <scope>NUCLEOTIDE SEQUENCE [LARGE SCALE GENOMIC DNA]</scope>
    <source>
        <strain evidence="1 2">DSM 16608</strain>
    </source>
</reference>
<proteinExistence type="predicted"/>
<dbReference type="HOGENOM" id="CLU_2635119_0_0_10"/>
<evidence type="ECO:0000313" key="1">
    <source>
        <dbReference type="EMBL" id="EGC19543.1"/>
    </source>
</evidence>
<sequence length="77" mass="8694">MASDAQLPFNRLRHIVRCKQPPFLPRNEAMPKAASVLTGWTPPTETDCFNTHSRVRKRPSSVKCVDAFRMALTGKPE</sequence>
<protein>
    <submittedName>
        <fullName evidence="1">Uncharacterized protein</fullName>
    </submittedName>
</protein>
<accession>F0F916</accession>
<dbReference type="AlphaFoldDB" id="F0F916"/>